<dbReference type="Gene3D" id="2.40.110.10">
    <property type="entry name" value="Butyryl-CoA Dehydrogenase, subunit A, domain 2"/>
    <property type="match status" value="1"/>
</dbReference>
<dbReference type="InterPro" id="IPR006091">
    <property type="entry name" value="Acyl-CoA_Oxase/DH_mid-dom"/>
</dbReference>
<dbReference type="InterPro" id="IPR036250">
    <property type="entry name" value="AcylCo_DH-like_C"/>
</dbReference>
<protein>
    <submittedName>
        <fullName evidence="10">Acyl-CoA dehydrogenase</fullName>
    </submittedName>
</protein>
<dbReference type="InterPro" id="IPR009075">
    <property type="entry name" value="AcylCo_DH/oxidase_C"/>
</dbReference>
<dbReference type="InterPro" id="IPR037069">
    <property type="entry name" value="AcylCoA_DH/ox_N_sf"/>
</dbReference>
<dbReference type="SUPFAM" id="SSF56645">
    <property type="entry name" value="Acyl-CoA dehydrogenase NM domain-like"/>
    <property type="match status" value="1"/>
</dbReference>
<dbReference type="Gene3D" id="1.10.540.10">
    <property type="entry name" value="Acyl-CoA dehydrogenase/oxidase, N-terminal domain"/>
    <property type="match status" value="1"/>
</dbReference>
<evidence type="ECO:0000259" key="7">
    <source>
        <dbReference type="Pfam" id="PF00441"/>
    </source>
</evidence>
<evidence type="ECO:0000313" key="11">
    <source>
        <dbReference type="Proteomes" id="UP000218113"/>
    </source>
</evidence>
<dbReference type="InterPro" id="IPR006089">
    <property type="entry name" value="Acyl-CoA_DH_CS"/>
</dbReference>
<dbReference type="InterPro" id="IPR013786">
    <property type="entry name" value="AcylCoA_DH/ox_N"/>
</dbReference>
<dbReference type="AlphaFoldDB" id="A0A2A4T768"/>
<gene>
    <name evidence="10" type="ORF">COB67_04755</name>
</gene>
<accession>A0A2A4T768</accession>
<evidence type="ECO:0000259" key="9">
    <source>
        <dbReference type="Pfam" id="PF02771"/>
    </source>
</evidence>
<dbReference type="SUPFAM" id="SSF47203">
    <property type="entry name" value="Acyl-CoA dehydrogenase C-terminal domain-like"/>
    <property type="match status" value="1"/>
</dbReference>
<dbReference type="FunFam" id="1.10.540.10:FF:000002">
    <property type="entry name" value="Acyl-CoA dehydrogenase FadE19"/>
    <property type="match status" value="1"/>
</dbReference>
<dbReference type="FunFam" id="2.40.110.10:FF:000001">
    <property type="entry name" value="Acyl-CoA dehydrogenase, mitochondrial"/>
    <property type="match status" value="1"/>
</dbReference>
<dbReference type="PANTHER" id="PTHR43884">
    <property type="entry name" value="ACYL-COA DEHYDROGENASE"/>
    <property type="match status" value="1"/>
</dbReference>
<comment type="caution">
    <text evidence="10">The sequence shown here is derived from an EMBL/GenBank/DDBJ whole genome shotgun (WGS) entry which is preliminary data.</text>
</comment>
<dbReference type="PANTHER" id="PTHR43884:SF12">
    <property type="entry name" value="ISOVALERYL-COA DEHYDROGENASE, MITOCHONDRIAL-RELATED"/>
    <property type="match status" value="1"/>
</dbReference>
<reference evidence="11" key="1">
    <citation type="submission" date="2017-08" db="EMBL/GenBank/DDBJ databases">
        <title>A dynamic microbial community with high functional redundancy inhabits the cold, oxic subseafloor aquifer.</title>
        <authorList>
            <person name="Tully B.J."/>
            <person name="Wheat C.G."/>
            <person name="Glazer B.T."/>
            <person name="Huber J.A."/>
        </authorList>
    </citation>
    <scope>NUCLEOTIDE SEQUENCE [LARGE SCALE GENOMIC DNA]</scope>
</reference>
<dbReference type="InterPro" id="IPR009100">
    <property type="entry name" value="AcylCoA_DH/oxidase_NM_dom_sf"/>
</dbReference>
<keyword evidence="5 6" id="KW-0560">Oxidoreductase</keyword>
<name>A0A2A4T768_9DELT</name>
<dbReference type="Gene3D" id="1.20.140.10">
    <property type="entry name" value="Butyryl-CoA Dehydrogenase, subunit A, domain 3"/>
    <property type="match status" value="1"/>
</dbReference>
<evidence type="ECO:0000259" key="8">
    <source>
        <dbReference type="Pfam" id="PF02770"/>
    </source>
</evidence>
<sequence>MDFQLNEEEQAVVEMCTQFGETEITPRIRELEDAHELPRDVLKKMADLGLLTMTISEEDGGSSLGPLAYALAIKSIAKADAGLAVTMSVTNMVIEAIRKFGRPEQYNKYIPQLASGDMIAAAFALTESMAGSNPMEMRTKATIDPNDGDYFLLNGEKIFISHGDASGIIIVMAKTDPALGGRGITAFLVEPEDEGFAVGKKEEKMGILTSSTVSLNFDNCRVHKSRILGELGKGLNIAFSSLDSGRIGISAQAIGIAEAAFEAAASYATERFQSGKKIIEHQGIQFKLADMLTKLNACRMMLYQAVSLKAAGQPFTQEAAMAKLFCTENCNQITYDAIQVFGGYGYIKEYPVEKYYRDARINTIYEGTSEIQKIVIGRGIMNSFSQ</sequence>
<evidence type="ECO:0000256" key="3">
    <source>
        <dbReference type="ARBA" id="ARBA00022630"/>
    </source>
</evidence>
<dbReference type="Pfam" id="PF02771">
    <property type="entry name" value="Acyl-CoA_dh_N"/>
    <property type="match status" value="1"/>
</dbReference>
<dbReference type="Proteomes" id="UP000218113">
    <property type="component" value="Unassembled WGS sequence"/>
</dbReference>
<feature type="domain" description="Acyl-CoA oxidase/dehydrogenase middle" evidence="8">
    <location>
        <begin position="122"/>
        <end position="220"/>
    </location>
</feature>
<evidence type="ECO:0000256" key="5">
    <source>
        <dbReference type="ARBA" id="ARBA00023002"/>
    </source>
</evidence>
<dbReference type="Pfam" id="PF00441">
    <property type="entry name" value="Acyl-CoA_dh_1"/>
    <property type="match status" value="1"/>
</dbReference>
<dbReference type="EMBL" id="NVSR01000019">
    <property type="protein sequence ID" value="PCI29129.1"/>
    <property type="molecule type" value="Genomic_DNA"/>
</dbReference>
<keyword evidence="4 6" id="KW-0274">FAD</keyword>
<comment type="similarity">
    <text evidence="2 6">Belongs to the acyl-CoA dehydrogenase family.</text>
</comment>
<dbReference type="Pfam" id="PF02770">
    <property type="entry name" value="Acyl-CoA_dh_M"/>
    <property type="match status" value="1"/>
</dbReference>
<evidence type="ECO:0000256" key="6">
    <source>
        <dbReference type="RuleBase" id="RU362125"/>
    </source>
</evidence>
<feature type="domain" description="Acyl-CoA dehydrogenase/oxidase N-terminal" evidence="9">
    <location>
        <begin position="6"/>
        <end position="117"/>
    </location>
</feature>
<evidence type="ECO:0000256" key="4">
    <source>
        <dbReference type="ARBA" id="ARBA00022827"/>
    </source>
</evidence>
<organism evidence="10 11">
    <name type="scientific">SAR324 cluster bacterium</name>
    <dbReference type="NCBI Taxonomy" id="2024889"/>
    <lineage>
        <taxon>Bacteria</taxon>
        <taxon>Deltaproteobacteria</taxon>
        <taxon>SAR324 cluster</taxon>
    </lineage>
</organism>
<dbReference type="PIRSF" id="PIRSF016578">
    <property type="entry name" value="HsaA"/>
    <property type="match status" value="1"/>
</dbReference>
<evidence type="ECO:0000256" key="2">
    <source>
        <dbReference type="ARBA" id="ARBA00009347"/>
    </source>
</evidence>
<evidence type="ECO:0000256" key="1">
    <source>
        <dbReference type="ARBA" id="ARBA00001974"/>
    </source>
</evidence>
<dbReference type="GO" id="GO:0003995">
    <property type="term" value="F:acyl-CoA dehydrogenase activity"/>
    <property type="evidence" value="ECO:0007669"/>
    <property type="project" value="InterPro"/>
</dbReference>
<dbReference type="GO" id="GO:0050660">
    <property type="term" value="F:flavin adenine dinucleotide binding"/>
    <property type="evidence" value="ECO:0007669"/>
    <property type="project" value="InterPro"/>
</dbReference>
<dbReference type="FunFam" id="1.20.140.10:FF:000004">
    <property type="entry name" value="Acyl-CoA dehydrogenase FadE25"/>
    <property type="match status" value="1"/>
</dbReference>
<dbReference type="PROSITE" id="PS00073">
    <property type="entry name" value="ACYL_COA_DH_2"/>
    <property type="match status" value="1"/>
</dbReference>
<comment type="cofactor">
    <cofactor evidence="1 6">
        <name>FAD</name>
        <dbReference type="ChEBI" id="CHEBI:57692"/>
    </cofactor>
</comment>
<feature type="domain" description="Acyl-CoA dehydrogenase/oxidase C-terminal" evidence="7">
    <location>
        <begin position="232"/>
        <end position="380"/>
    </location>
</feature>
<dbReference type="InterPro" id="IPR046373">
    <property type="entry name" value="Acyl-CoA_Oxase/DH_mid-dom_sf"/>
</dbReference>
<proteinExistence type="inferred from homology"/>
<evidence type="ECO:0000313" key="10">
    <source>
        <dbReference type="EMBL" id="PCI29129.1"/>
    </source>
</evidence>
<keyword evidence="3 6" id="KW-0285">Flavoprotein</keyword>